<organism evidence="1 2">
    <name type="scientific">Cohnella silvisoli</name>
    <dbReference type="NCBI Taxonomy" id="2873699"/>
    <lineage>
        <taxon>Bacteria</taxon>
        <taxon>Bacillati</taxon>
        <taxon>Bacillota</taxon>
        <taxon>Bacilli</taxon>
        <taxon>Bacillales</taxon>
        <taxon>Paenibacillaceae</taxon>
        <taxon>Cohnella</taxon>
    </lineage>
</organism>
<protein>
    <recommendedName>
        <fullName evidence="3">DUF4298 domain-containing protein</fullName>
    </recommendedName>
</protein>
<accession>A0ABV1KP95</accession>
<dbReference type="Proteomes" id="UP001493487">
    <property type="component" value="Unassembled WGS sequence"/>
</dbReference>
<comment type="caution">
    <text evidence="1">The sequence shown here is derived from an EMBL/GenBank/DDBJ whole genome shotgun (WGS) entry which is preliminary data.</text>
</comment>
<name>A0ABV1KP95_9BACL</name>
<dbReference type="EMBL" id="JASKHM010000001">
    <property type="protein sequence ID" value="MEQ4481436.1"/>
    <property type="molecule type" value="Genomic_DNA"/>
</dbReference>
<proteinExistence type="predicted"/>
<evidence type="ECO:0000313" key="2">
    <source>
        <dbReference type="Proteomes" id="UP001493487"/>
    </source>
</evidence>
<gene>
    <name evidence="1" type="ORF">QJS35_03385</name>
</gene>
<keyword evidence="2" id="KW-1185">Reference proteome</keyword>
<evidence type="ECO:0008006" key="3">
    <source>
        <dbReference type="Google" id="ProtNLM"/>
    </source>
</evidence>
<sequence>MNEWIKEVIIERYEALSEKAESKSELMALKDQAAAYEKILIGQLSDDTQEVMSQWMELHDQMISLQKQWLYVKGVQDGLQLLIFLLFNEEMFES</sequence>
<reference evidence="1 2" key="1">
    <citation type="journal article" date="2023" name="Genome Announc.">
        <title>Pan-Genome Analyses of the Genus Cohnella and Proposal of the Novel Species Cohnella silvisoli sp. nov., Isolated from Forest Soil.</title>
        <authorList>
            <person name="Wang C."/>
            <person name="Mao L."/>
            <person name="Bao G."/>
            <person name="Zhu H."/>
        </authorList>
    </citation>
    <scope>NUCLEOTIDE SEQUENCE [LARGE SCALE GENOMIC DNA]</scope>
    <source>
        <strain evidence="1 2">NL03-T5-1</strain>
    </source>
</reference>
<evidence type="ECO:0000313" key="1">
    <source>
        <dbReference type="EMBL" id="MEQ4481436.1"/>
    </source>
</evidence>
<dbReference type="RefSeq" id="WP_232182059.1">
    <property type="nucleotide sequence ID" value="NZ_JAIOAP010000001.1"/>
</dbReference>